<accession>A0AAV4SND7</accession>
<gene>
    <name evidence="1" type="ORF">CEXT_749781</name>
</gene>
<dbReference type="EMBL" id="BPLR01009845">
    <property type="protein sequence ID" value="GIY34987.1"/>
    <property type="molecule type" value="Genomic_DNA"/>
</dbReference>
<sequence length="71" mass="7845">ERFFRTVINRSLSDLEQNCDQSNSNVSGAPIGSPCDNEPTICVLDSLTLTEDRILCAKIRLSSLLGEDYLP</sequence>
<reference evidence="1 2" key="1">
    <citation type="submission" date="2021-06" db="EMBL/GenBank/DDBJ databases">
        <title>Caerostris extrusa draft genome.</title>
        <authorList>
            <person name="Kono N."/>
            <person name="Arakawa K."/>
        </authorList>
    </citation>
    <scope>NUCLEOTIDE SEQUENCE [LARGE SCALE GENOMIC DNA]</scope>
</reference>
<organism evidence="1 2">
    <name type="scientific">Caerostris extrusa</name>
    <name type="common">Bark spider</name>
    <name type="synonym">Caerostris bankana</name>
    <dbReference type="NCBI Taxonomy" id="172846"/>
    <lineage>
        <taxon>Eukaryota</taxon>
        <taxon>Metazoa</taxon>
        <taxon>Ecdysozoa</taxon>
        <taxon>Arthropoda</taxon>
        <taxon>Chelicerata</taxon>
        <taxon>Arachnida</taxon>
        <taxon>Araneae</taxon>
        <taxon>Araneomorphae</taxon>
        <taxon>Entelegynae</taxon>
        <taxon>Araneoidea</taxon>
        <taxon>Araneidae</taxon>
        <taxon>Caerostris</taxon>
    </lineage>
</organism>
<feature type="non-terminal residue" evidence="1">
    <location>
        <position position="1"/>
    </location>
</feature>
<keyword evidence="2" id="KW-1185">Reference proteome</keyword>
<evidence type="ECO:0000313" key="1">
    <source>
        <dbReference type="EMBL" id="GIY34987.1"/>
    </source>
</evidence>
<dbReference type="AlphaFoldDB" id="A0AAV4SND7"/>
<evidence type="ECO:0000313" key="2">
    <source>
        <dbReference type="Proteomes" id="UP001054945"/>
    </source>
</evidence>
<proteinExistence type="predicted"/>
<name>A0AAV4SND7_CAEEX</name>
<dbReference type="Proteomes" id="UP001054945">
    <property type="component" value="Unassembled WGS sequence"/>
</dbReference>
<comment type="caution">
    <text evidence="1">The sequence shown here is derived from an EMBL/GenBank/DDBJ whole genome shotgun (WGS) entry which is preliminary data.</text>
</comment>
<protein>
    <submittedName>
        <fullName evidence="1">Uncharacterized protein</fullName>
    </submittedName>
</protein>